<dbReference type="EMBL" id="BMJC01000003">
    <property type="protein sequence ID" value="GGB03056.1"/>
    <property type="molecule type" value="Genomic_DNA"/>
</dbReference>
<gene>
    <name evidence="2" type="ORF">GCM10011511_27950</name>
</gene>
<reference evidence="2" key="2">
    <citation type="submission" date="2020-09" db="EMBL/GenBank/DDBJ databases">
        <authorList>
            <person name="Sun Q."/>
            <person name="Zhou Y."/>
        </authorList>
    </citation>
    <scope>NUCLEOTIDE SEQUENCE</scope>
    <source>
        <strain evidence="2">CGMCC 1.15448</strain>
    </source>
</reference>
<dbReference type="InterPro" id="IPR006935">
    <property type="entry name" value="Helicase/UvrB_N"/>
</dbReference>
<dbReference type="GO" id="GO:0016787">
    <property type="term" value="F:hydrolase activity"/>
    <property type="evidence" value="ECO:0007669"/>
    <property type="project" value="InterPro"/>
</dbReference>
<dbReference type="Proteomes" id="UP000607559">
    <property type="component" value="Unassembled WGS sequence"/>
</dbReference>
<accession>A0A8J2XTD4</accession>
<evidence type="ECO:0000259" key="1">
    <source>
        <dbReference type="PROSITE" id="PS51194"/>
    </source>
</evidence>
<protein>
    <recommendedName>
        <fullName evidence="1">Helicase C-terminal domain-containing protein</fullName>
    </recommendedName>
</protein>
<dbReference type="InterPro" id="IPR001650">
    <property type="entry name" value="Helicase_C-like"/>
</dbReference>
<dbReference type="Gene3D" id="6.10.140.530">
    <property type="match status" value="2"/>
</dbReference>
<proteinExistence type="predicted"/>
<evidence type="ECO:0000313" key="3">
    <source>
        <dbReference type="Proteomes" id="UP000607559"/>
    </source>
</evidence>
<reference evidence="2" key="1">
    <citation type="journal article" date="2014" name="Int. J. Syst. Evol. Microbiol.">
        <title>Complete genome sequence of Corynebacterium casei LMG S-19264T (=DSM 44701T), isolated from a smear-ripened cheese.</title>
        <authorList>
            <consortium name="US DOE Joint Genome Institute (JGI-PGF)"/>
            <person name="Walter F."/>
            <person name="Albersmeier A."/>
            <person name="Kalinowski J."/>
            <person name="Ruckert C."/>
        </authorList>
    </citation>
    <scope>NUCLEOTIDE SEQUENCE</scope>
    <source>
        <strain evidence="2">CGMCC 1.15448</strain>
    </source>
</reference>
<dbReference type="Pfam" id="PF03457">
    <property type="entry name" value="HA"/>
    <property type="match status" value="1"/>
</dbReference>
<feature type="domain" description="Helicase C-terminal" evidence="1">
    <location>
        <begin position="215"/>
        <end position="368"/>
    </location>
</feature>
<dbReference type="PROSITE" id="PS51194">
    <property type="entry name" value="HELICASE_CTER"/>
    <property type="match status" value="1"/>
</dbReference>
<dbReference type="Gene3D" id="3.40.50.300">
    <property type="entry name" value="P-loop containing nucleotide triphosphate hydrolases"/>
    <property type="match status" value="2"/>
</dbReference>
<dbReference type="PANTHER" id="PTHR33418">
    <property type="entry name" value="HELICASE-ASSOCIATED"/>
    <property type="match status" value="1"/>
</dbReference>
<name>A0A8J2XTD4_9BACT</name>
<comment type="caution">
    <text evidence="2">The sequence shown here is derived from an EMBL/GenBank/DDBJ whole genome shotgun (WGS) entry which is preliminary data.</text>
</comment>
<evidence type="ECO:0000313" key="2">
    <source>
        <dbReference type="EMBL" id="GGB03056.1"/>
    </source>
</evidence>
<organism evidence="2 3">
    <name type="scientific">Puia dinghuensis</name>
    <dbReference type="NCBI Taxonomy" id="1792502"/>
    <lineage>
        <taxon>Bacteria</taxon>
        <taxon>Pseudomonadati</taxon>
        <taxon>Bacteroidota</taxon>
        <taxon>Chitinophagia</taxon>
        <taxon>Chitinophagales</taxon>
        <taxon>Chitinophagaceae</taxon>
        <taxon>Puia</taxon>
    </lineage>
</organism>
<dbReference type="InterPro" id="IPR005114">
    <property type="entry name" value="Helicase_assoc"/>
</dbReference>
<dbReference type="InterPro" id="IPR027417">
    <property type="entry name" value="P-loop_NTPase"/>
</dbReference>
<dbReference type="GO" id="GO:0005524">
    <property type="term" value="F:ATP binding"/>
    <property type="evidence" value="ECO:0007669"/>
    <property type="project" value="InterPro"/>
</dbReference>
<dbReference type="Pfam" id="PF00271">
    <property type="entry name" value="Helicase_C"/>
    <property type="match status" value="1"/>
</dbReference>
<dbReference type="SUPFAM" id="SSF52540">
    <property type="entry name" value="P-loop containing nucleoside triphosphate hydrolases"/>
    <property type="match status" value="1"/>
</dbReference>
<keyword evidence="3" id="KW-1185">Reference proteome</keyword>
<dbReference type="Pfam" id="PF04851">
    <property type="entry name" value="ResIII"/>
    <property type="match status" value="1"/>
</dbReference>
<dbReference type="GO" id="GO:0003677">
    <property type="term" value="F:DNA binding"/>
    <property type="evidence" value="ECO:0007669"/>
    <property type="project" value="InterPro"/>
</dbReference>
<dbReference type="PANTHER" id="PTHR33418:SF1">
    <property type="entry name" value="HELICASE-ASSOCIATED DOMAIN-CONTAINING PROTEIN"/>
    <property type="match status" value="1"/>
</dbReference>
<sequence>MQLYPHNQRAYDSAVNALEHHNKTCIIHPTGTGKAVIIAKFIISNPTARHLLLAPGEHICAEVQKHVDGANFFFCTYRNLLTSKTLSGRNNFDFIYLDEFHRVGARGWGPKVLQLLDRNPQAKVLGTTATHIRFLDHSRDMAFELFRNNIASYFSLHGAFLEGILMAPKYISAIYSISQEYRRMEEKIGQTQHQQKESLIREMKARVIDWEKSSGLDAILKKHLPPSRKKIIVFCTTLKEMKMAEETLTPMLKSIFGRFLSLPLHTKFGKKVNARHLSRFDKDDNLTKVLFTVNMITEGLHSKDISTVILLRETSSPIIWYQQIGRCFSVDQKEQPIILDLVNNFRNLQHARFKADHEEEKAASDDSKIMRPYNRLDKVPTAIEFIDETQGIQDILTSFENRIDNWAIGYSRAKAFFEKKGHLKVPMKEDLNLLRWIEKQQSAFRAGRLSSEKVSQLTQIGIDWNNTSEERWYANYRQLRKIIEEQGYLPRTRIDKPLARWFARQKRLYQQNKLEKEYRHLLEEIISLENDREVLWTKRLDRLEEYFARHNKFPQGRGSEIQTDVRQVRVSHRMGSLPQFVYDRLIELGFKFKYERNTYEQTLELLIKFIRENNGNLPTENTNYYLRQWFSTQCSKYRHGRLKKEHIDLFRMQETATSLKLLPTLIITQNSQARRA</sequence>
<dbReference type="RefSeq" id="WP_188932651.1">
    <property type="nucleotide sequence ID" value="NZ_BMJC01000003.1"/>
</dbReference>
<dbReference type="AlphaFoldDB" id="A0A8J2XTD4"/>